<organism evidence="1 2">
    <name type="scientific">Paractinoplanes globisporus</name>
    <dbReference type="NCBI Taxonomy" id="113565"/>
    <lineage>
        <taxon>Bacteria</taxon>
        <taxon>Bacillati</taxon>
        <taxon>Actinomycetota</taxon>
        <taxon>Actinomycetes</taxon>
        <taxon>Micromonosporales</taxon>
        <taxon>Micromonosporaceae</taxon>
        <taxon>Paractinoplanes</taxon>
    </lineage>
</organism>
<evidence type="ECO:0000313" key="1">
    <source>
        <dbReference type="EMBL" id="MFF5291422.1"/>
    </source>
</evidence>
<dbReference type="InterPro" id="IPR014942">
    <property type="entry name" value="AbiEii"/>
</dbReference>
<keyword evidence="1" id="KW-0808">Transferase</keyword>
<reference evidence="1 2" key="1">
    <citation type="submission" date="2024-10" db="EMBL/GenBank/DDBJ databases">
        <title>The Natural Products Discovery Center: Release of the First 8490 Sequenced Strains for Exploring Actinobacteria Biosynthetic Diversity.</title>
        <authorList>
            <person name="Kalkreuter E."/>
            <person name="Kautsar S.A."/>
            <person name="Yang D."/>
            <person name="Bader C.D."/>
            <person name="Teijaro C.N."/>
            <person name="Fluegel L."/>
            <person name="Davis C.M."/>
            <person name="Simpson J.R."/>
            <person name="Lauterbach L."/>
            <person name="Steele A.D."/>
            <person name="Gui C."/>
            <person name="Meng S."/>
            <person name="Li G."/>
            <person name="Viehrig K."/>
            <person name="Ye F."/>
            <person name="Su P."/>
            <person name="Kiefer A.F."/>
            <person name="Nichols A."/>
            <person name="Cepeda A.J."/>
            <person name="Yan W."/>
            <person name="Fan B."/>
            <person name="Jiang Y."/>
            <person name="Adhikari A."/>
            <person name="Zheng C.-J."/>
            <person name="Schuster L."/>
            <person name="Cowan T.M."/>
            <person name="Smanski M.J."/>
            <person name="Chevrette M.G."/>
            <person name="De Carvalho L.P.S."/>
            <person name="Shen B."/>
        </authorList>
    </citation>
    <scope>NUCLEOTIDE SEQUENCE [LARGE SCALE GENOMIC DNA]</scope>
    <source>
        <strain evidence="1 2">NPDC000087</strain>
    </source>
</reference>
<dbReference type="Pfam" id="PF08843">
    <property type="entry name" value="AbiEii"/>
    <property type="match status" value="1"/>
</dbReference>
<protein>
    <submittedName>
        <fullName evidence="1">Nucleotidyl transferase AbiEii/AbiGii toxin family protein</fullName>
    </submittedName>
</protein>
<accession>A0ABW6WH48</accession>
<dbReference type="GO" id="GO:0016740">
    <property type="term" value="F:transferase activity"/>
    <property type="evidence" value="ECO:0007669"/>
    <property type="project" value="UniProtKB-KW"/>
</dbReference>
<dbReference type="Proteomes" id="UP001602245">
    <property type="component" value="Unassembled WGS sequence"/>
</dbReference>
<evidence type="ECO:0000313" key="2">
    <source>
        <dbReference type="Proteomes" id="UP001602245"/>
    </source>
</evidence>
<comment type="caution">
    <text evidence="1">The sequence shown here is derived from an EMBL/GenBank/DDBJ whole genome shotgun (WGS) entry which is preliminary data.</text>
</comment>
<name>A0ABW6WH48_9ACTN</name>
<proteinExistence type="predicted"/>
<gene>
    <name evidence="1" type="ORF">ACFY35_18425</name>
</gene>
<sequence>MTISPHASSLVLKGGVLLAAYGSRRPTRDIDFQGQRLSNDLSSMLALVRDIADVEANDGLRFLPGTANAETIREGDNYQGVRVSLRASIATAEITFHVDINVGDPIRPAPETVVLPGLLGRDVHLLGYPLAMVHAEKIVTAIDRGQTNTRWRDFADVHTLCGRHPIRGTDLRASLTGVAAHREVRLVALAEVLAGWSGVAQPKWLAWRRKQQLTGQLPATFDEVLERVIGFADPVILDWIRPEATWDPGAGSWA</sequence>
<keyword evidence="2" id="KW-1185">Reference proteome</keyword>
<dbReference type="EMBL" id="JBIAZU010000003">
    <property type="protein sequence ID" value="MFF5291422.1"/>
    <property type="molecule type" value="Genomic_DNA"/>
</dbReference>
<dbReference type="RefSeq" id="WP_387697024.1">
    <property type="nucleotide sequence ID" value="NZ_JBIAZU010000003.1"/>
</dbReference>